<reference evidence="1" key="1">
    <citation type="submission" date="2003-07" db="EMBL/GenBank/DDBJ databases">
        <title>NEDO human cDNA sequencing project.</title>
        <authorList>
            <person name="Oshima A."/>
            <person name="Takahashi-Fujii A."/>
            <person name="Tanase T."/>
            <person name="Imose N."/>
            <person name="Takeuchi K."/>
            <person name="Arita M."/>
            <person name="Musashino K."/>
            <person name="Yuuki H."/>
            <person name="Hara H."/>
            <person name="Suzuki Y."/>
            <person name="Hata H."/>
            <person name="Nakagawa K."/>
            <person name="Mizuno S."/>
            <person name="Morinaga M."/>
            <person name="Kawamura M."/>
            <person name="Sugiyama T."/>
            <person name="Irie R."/>
            <person name="Otsuki T."/>
            <person name="Sato H."/>
            <person name="Nishikawa T."/>
            <person name="Sugiyama A."/>
            <person name="Kawakami B."/>
            <person name="Nagai K."/>
            <person name="Isogai T."/>
            <person name="Sugano S."/>
        </authorList>
    </citation>
    <scope>NUCLEOTIDE SEQUENCE</scope>
    <source>
        <tissue evidence="1">Synovial membrane</tissue>
    </source>
</reference>
<accession>Q6ZNT5</accession>
<protein>
    <submittedName>
        <fullName evidence="1">cDNA FLJ27201 fis, clone SYN03133</fullName>
    </submittedName>
</protein>
<proteinExistence type="evidence at transcript level"/>
<organism evidence="1">
    <name type="scientific">Homo sapiens</name>
    <name type="common">Human</name>
    <dbReference type="NCBI Taxonomy" id="9606"/>
    <lineage>
        <taxon>Eukaryota</taxon>
        <taxon>Metazoa</taxon>
        <taxon>Chordata</taxon>
        <taxon>Craniata</taxon>
        <taxon>Vertebrata</taxon>
        <taxon>Euteleostomi</taxon>
        <taxon>Mammalia</taxon>
        <taxon>Eutheria</taxon>
        <taxon>Euarchontoglires</taxon>
        <taxon>Primates</taxon>
        <taxon>Haplorrhini</taxon>
        <taxon>Catarrhini</taxon>
        <taxon>Hominidae</taxon>
        <taxon>Homo</taxon>
    </lineage>
</organism>
<evidence type="ECO:0000313" key="1">
    <source>
        <dbReference type="EMBL" id="BAC85410.1"/>
    </source>
</evidence>
<dbReference type="EMBL" id="AK130711">
    <property type="protein sequence ID" value="BAC85410.1"/>
    <property type="molecule type" value="mRNA"/>
</dbReference>
<sequence>MRMGGPDESYGSKRPGEPAILVFGLPSRVAKKAVVSYLEVRTAGPPACSDNEAQTVNQGRGECLGKGWLEQTLPHPQRDSGMKPGVWRSLYPAGSLLEWETIVSCGEMGNIKKKPLALLAI</sequence>
<name>Q6ZNT5_HUMAN</name>
<dbReference type="AlphaFoldDB" id="Q6ZNT5"/>